<comment type="function">
    <text evidence="9">Essential subunit of the Sec protein translocation channel SecYEG. Clamps together the 2 halves of SecY. May contact the channel plug during translocation.</text>
</comment>
<evidence type="ECO:0000256" key="1">
    <source>
        <dbReference type="ARBA" id="ARBA00004370"/>
    </source>
</evidence>
<gene>
    <name evidence="9 10" type="primary">secE</name>
    <name evidence="10" type="ORF">M3P05_08760</name>
</gene>
<organism evidence="10 11">
    <name type="scientific">Parendozoicomonas callyspongiae</name>
    <dbReference type="NCBI Taxonomy" id="2942213"/>
    <lineage>
        <taxon>Bacteria</taxon>
        <taxon>Pseudomonadati</taxon>
        <taxon>Pseudomonadota</taxon>
        <taxon>Gammaproteobacteria</taxon>
        <taxon>Oceanospirillales</taxon>
        <taxon>Endozoicomonadaceae</taxon>
        <taxon>Parendozoicomonas</taxon>
    </lineage>
</organism>
<dbReference type="Gene3D" id="1.20.5.1030">
    <property type="entry name" value="Preprotein translocase secy subunit"/>
    <property type="match status" value="1"/>
</dbReference>
<evidence type="ECO:0000256" key="5">
    <source>
        <dbReference type="ARBA" id="ARBA00022927"/>
    </source>
</evidence>
<reference evidence="10 11" key="1">
    <citation type="submission" date="2022-05" db="EMBL/GenBank/DDBJ databases">
        <authorList>
            <person name="Park J.-S."/>
        </authorList>
    </citation>
    <scope>NUCLEOTIDE SEQUENCE [LARGE SCALE GENOMIC DNA]</scope>
    <source>
        <strain evidence="10 11">2012CJ34-2</strain>
    </source>
</reference>
<dbReference type="PANTHER" id="PTHR33910">
    <property type="entry name" value="PROTEIN TRANSLOCASE SUBUNIT SECE"/>
    <property type="match status" value="1"/>
</dbReference>
<keyword evidence="6 9" id="KW-1133">Transmembrane helix</keyword>
<dbReference type="InterPro" id="IPR001901">
    <property type="entry name" value="Translocase_SecE/Sec61-g"/>
</dbReference>
<comment type="subcellular location">
    <subcellularLocation>
        <location evidence="1">Membrane</location>
    </subcellularLocation>
</comment>
<comment type="caution">
    <text evidence="9">Lacks conserved residue(s) required for the propagation of feature annotation.</text>
</comment>
<proteinExistence type="inferred from homology"/>
<dbReference type="InterPro" id="IPR005807">
    <property type="entry name" value="SecE_bac"/>
</dbReference>
<name>A0ABT0PF59_9GAMM</name>
<comment type="similarity">
    <text evidence="9">Belongs to the SecE/SEC61-gamma family.</text>
</comment>
<protein>
    <recommendedName>
        <fullName evidence="9">Protein translocase subunit SecE</fullName>
    </recommendedName>
</protein>
<keyword evidence="7 9" id="KW-0811">Translocation</keyword>
<keyword evidence="8 9" id="KW-0472">Membrane</keyword>
<dbReference type="InterPro" id="IPR038379">
    <property type="entry name" value="SecE_sf"/>
</dbReference>
<comment type="subunit">
    <text evidence="9">Component of the Sec protein translocase complex. Heterotrimer consisting of SecY, SecE and SecG subunits. The heterotrimers can form oligomers, although 1 heterotrimer is thought to be able to translocate proteins. Interacts with the ribosome. Interacts with SecDF, and other proteins may be involved. Interacts with SecA.</text>
</comment>
<dbReference type="Pfam" id="PF00584">
    <property type="entry name" value="SecE"/>
    <property type="match status" value="1"/>
</dbReference>
<dbReference type="PANTHER" id="PTHR33910:SF1">
    <property type="entry name" value="PROTEIN TRANSLOCASE SUBUNIT SECE"/>
    <property type="match status" value="1"/>
</dbReference>
<evidence type="ECO:0000313" key="10">
    <source>
        <dbReference type="EMBL" id="MCL6270020.1"/>
    </source>
</evidence>
<keyword evidence="2 9" id="KW-0813">Transport</keyword>
<evidence type="ECO:0000256" key="6">
    <source>
        <dbReference type="ARBA" id="ARBA00022989"/>
    </source>
</evidence>
<evidence type="ECO:0000313" key="11">
    <source>
        <dbReference type="Proteomes" id="UP001203338"/>
    </source>
</evidence>
<dbReference type="PROSITE" id="PS01067">
    <property type="entry name" value="SECE_SEC61G"/>
    <property type="match status" value="1"/>
</dbReference>
<evidence type="ECO:0000256" key="2">
    <source>
        <dbReference type="ARBA" id="ARBA00022448"/>
    </source>
</evidence>
<accession>A0ABT0PF59</accession>
<keyword evidence="4 9" id="KW-0812">Transmembrane</keyword>
<feature type="transmembrane region" description="Helical" evidence="9">
    <location>
        <begin position="15"/>
        <end position="35"/>
    </location>
</feature>
<evidence type="ECO:0000256" key="7">
    <source>
        <dbReference type="ARBA" id="ARBA00023010"/>
    </source>
</evidence>
<sequence length="123" mass="13166">MSGKTDVESVSRLDGLKWAVVVALIIAGAVGNSYFGSESILYRAIGLVAVATVAVGVALQTAKGQVFWGLLRDAKAEVRKVVWPTRQETVQTTVIVVLVVLLMSLVLWGLDSLLGWIVSSLIR</sequence>
<dbReference type="HAMAP" id="MF_00422">
    <property type="entry name" value="SecE"/>
    <property type="match status" value="1"/>
</dbReference>
<keyword evidence="5 9" id="KW-0653">Protein transport</keyword>
<evidence type="ECO:0000256" key="8">
    <source>
        <dbReference type="ARBA" id="ARBA00023136"/>
    </source>
</evidence>
<dbReference type="NCBIfam" id="TIGR00964">
    <property type="entry name" value="secE_bact"/>
    <property type="match status" value="1"/>
</dbReference>
<keyword evidence="3 9" id="KW-1003">Cell membrane</keyword>
<evidence type="ECO:0000256" key="9">
    <source>
        <dbReference type="HAMAP-Rule" id="MF_00422"/>
    </source>
</evidence>
<evidence type="ECO:0000256" key="4">
    <source>
        <dbReference type="ARBA" id="ARBA00022692"/>
    </source>
</evidence>
<dbReference type="PRINTS" id="PR01650">
    <property type="entry name" value="SECETRNLCASE"/>
</dbReference>
<feature type="transmembrane region" description="Helical" evidence="9">
    <location>
        <begin position="94"/>
        <end position="118"/>
    </location>
</feature>
<dbReference type="EMBL" id="JAMFLX010000010">
    <property type="protein sequence ID" value="MCL6270020.1"/>
    <property type="molecule type" value="Genomic_DNA"/>
</dbReference>
<dbReference type="RefSeq" id="WP_249699164.1">
    <property type="nucleotide sequence ID" value="NZ_JAMFLX010000010.1"/>
</dbReference>
<comment type="caution">
    <text evidence="10">The sequence shown here is derived from an EMBL/GenBank/DDBJ whole genome shotgun (WGS) entry which is preliminary data.</text>
</comment>
<dbReference type="Proteomes" id="UP001203338">
    <property type="component" value="Unassembled WGS sequence"/>
</dbReference>
<feature type="transmembrane region" description="Helical" evidence="9">
    <location>
        <begin position="40"/>
        <end position="62"/>
    </location>
</feature>
<keyword evidence="11" id="KW-1185">Reference proteome</keyword>
<evidence type="ECO:0000256" key="3">
    <source>
        <dbReference type="ARBA" id="ARBA00022475"/>
    </source>
</evidence>